<proteinExistence type="predicted"/>
<dbReference type="RefSeq" id="WP_096465240.1">
    <property type="nucleotide sequence ID" value="NZ_AP017312.1"/>
</dbReference>
<protein>
    <submittedName>
        <fullName evidence="1">Uncharacterized protein</fullName>
    </submittedName>
</protein>
<keyword evidence="2" id="KW-1185">Reference proteome</keyword>
<accession>A0A0U5C6I5</accession>
<evidence type="ECO:0000313" key="2">
    <source>
        <dbReference type="Proteomes" id="UP000217696"/>
    </source>
</evidence>
<dbReference type="AlphaFoldDB" id="A0A0U5C6I5"/>
<dbReference type="KEGG" id="asoc:CB4_01873"/>
<reference evidence="1 2" key="1">
    <citation type="submission" date="2015-12" db="EMBL/GenBank/DDBJ databases">
        <title>Genome sequence of Aneurinibacillus soli.</title>
        <authorList>
            <person name="Lee J.S."/>
            <person name="Lee K.C."/>
            <person name="Kim K.K."/>
            <person name="Lee B.W."/>
        </authorList>
    </citation>
    <scope>NUCLEOTIDE SEQUENCE [LARGE SCALE GENOMIC DNA]</scope>
    <source>
        <strain evidence="1 2">CB4</strain>
    </source>
</reference>
<dbReference type="InterPro" id="IPR046118">
    <property type="entry name" value="DUF6115"/>
</dbReference>
<name>A0A0U5C6I5_9BACL</name>
<dbReference type="Proteomes" id="UP000217696">
    <property type="component" value="Chromosome"/>
</dbReference>
<dbReference type="OrthoDB" id="2680021at2"/>
<organism evidence="1 2">
    <name type="scientific">Aneurinibacillus soli</name>
    <dbReference type="NCBI Taxonomy" id="1500254"/>
    <lineage>
        <taxon>Bacteria</taxon>
        <taxon>Bacillati</taxon>
        <taxon>Bacillota</taxon>
        <taxon>Bacilli</taxon>
        <taxon>Bacillales</taxon>
        <taxon>Paenibacillaceae</taxon>
        <taxon>Aneurinibacillus group</taxon>
        <taxon>Aneurinibacillus</taxon>
    </lineage>
</organism>
<evidence type="ECO:0000313" key="1">
    <source>
        <dbReference type="EMBL" id="BAU27699.1"/>
    </source>
</evidence>
<dbReference type="Pfam" id="PF19610">
    <property type="entry name" value="DUF6115"/>
    <property type="match status" value="1"/>
</dbReference>
<dbReference type="EMBL" id="AP017312">
    <property type="protein sequence ID" value="BAU27699.1"/>
    <property type="molecule type" value="Genomic_DNA"/>
</dbReference>
<gene>
    <name evidence="1" type="ORF">CB4_01873</name>
</gene>
<sequence>MTTVWLAGLTVGLLLLALWMIQVGRRTVEGNTAEEALATVMQEFDQENKELLRSITQLKRAHDIEMTGMKAELASVLEKIHMLQGQQEELIQKLANQPAHVTGQADRLMPSAQPMLYLKEDYREVPALYEEGMSPHEIARKLGIGDGEVAMVIQMLKKQGFFS</sequence>